<evidence type="ECO:0000313" key="6">
    <source>
        <dbReference type="EMBL" id="KAB8336861.1"/>
    </source>
</evidence>
<keyword evidence="3" id="KW-0479">Metal-binding</keyword>
<dbReference type="GO" id="GO:0019853">
    <property type="term" value="P:L-ascorbic acid biosynthetic process"/>
    <property type="evidence" value="ECO:0007669"/>
    <property type="project" value="TreeGrafter"/>
</dbReference>
<dbReference type="GO" id="GO:0004341">
    <property type="term" value="F:gluconolactonase activity"/>
    <property type="evidence" value="ECO:0007669"/>
    <property type="project" value="TreeGrafter"/>
</dbReference>
<comment type="similarity">
    <text evidence="1">Belongs to the SMP-30/CGR1 family.</text>
</comment>
<keyword evidence="7" id="KW-1185">Reference proteome</keyword>
<keyword evidence="3" id="KW-0862">Zinc</keyword>
<dbReference type="OrthoDB" id="423498at2759"/>
<feature type="binding site" evidence="3">
    <location>
        <position position="168"/>
    </location>
    <ligand>
        <name>a divalent metal cation</name>
        <dbReference type="ChEBI" id="CHEBI:60240"/>
    </ligand>
</feature>
<evidence type="ECO:0000256" key="3">
    <source>
        <dbReference type="PIRSR" id="PIRSR605511-2"/>
    </source>
</evidence>
<name>A0A5N6KNM2_9ROSI</name>
<evidence type="ECO:0000256" key="1">
    <source>
        <dbReference type="ARBA" id="ARBA00008853"/>
    </source>
</evidence>
<evidence type="ECO:0000256" key="4">
    <source>
        <dbReference type="SAM" id="MobiDB-lite"/>
    </source>
</evidence>
<dbReference type="PANTHER" id="PTHR10907">
    <property type="entry name" value="REGUCALCIN"/>
    <property type="match status" value="1"/>
</dbReference>
<protein>
    <recommendedName>
        <fullName evidence="5">SMP-30/Gluconolactonase/LRE-like region domain-containing protein</fullName>
    </recommendedName>
</protein>
<sequence>MAEVKKYHVAEPWLETSCSLGEGPYYDEESKVLRFLDIEKNEVHTIAMGIGAASHTVQHKLDYAIGCISNVAGSSNELVYGGASGIGFLNLQTGNYDYSARFWNEEERASGKEAYMRSNDGAVDPQGRFWVGCMCDPRKKNIGPEGALFRMGRDLKLHRELDGLAIPNGMSWTDDGKTMYFTDTASGGIDAYDWDGASGSISNKRVFWSAHGKYEGAPDGHTLDSEGHLWVALCGGSKVVRISPQGQVVAEVTLPTRLVTSTELVEGELIVTSAAEFEPTKYPDSAKHAGQVFKVHVGVNGQAATGCAYGTGTYPGTKRNRAWSNNAARLAAPMDPSGRTPGRLDKLWRDLGRAGESRCLDMALRLYRAAGPHMQGESARASSAGPCLAERACGKRSGGRGSLLGRRGGGGRLQPKRRGEQGTRSTAKARNADRNRNSGRVFVLRLLLVGSCQQAGRGVGDGQWGKWTQQEAHD</sequence>
<dbReference type="PRINTS" id="PR01790">
    <property type="entry name" value="SMP30FAMILY"/>
</dbReference>
<evidence type="ECO:0000259" key="5">
    <source>
        <dbReference type="Pfam" id="PF08450"/>
    </source>
</evidence>
<feature type="domain" description="SMP-30/Gluconolactonase/LRE-like region" evidence="5">
    <location>
        <begin position="20"/>
        <end position="274"/>
    </location>
</feature>
<comment type="caution">
    <text evidence="6">The sequence shown here is derived from an EMBL/GenBank/DDBJ whole genome shotgun (WGS) entry which is preliminary data.</text>
</comment>
<reference evidence="6 7" key="1">
    <citation type="submission" date="2019-06" db="EMBL/GenBank/DDBJ databases">
        <title>A chromosomal-level reference genome of Carpinus fangiana (Coryloideae, Betulaceae).</title>
        <authorList>
            <person name="Yang X."/>
            <person name="Wang Z."/>
            <person name="Zhang L."/>
            <person name="Hao G."/>
            <person name="Liu J."/>
            <person name="Yang Y."/>
        </authorList>
    </citation>
    <scope>NUCLEOTIDE SEQUENCE [LARGE SCALE GENOMIC DNA]</scope>
    <source>
        <strain evidence="6">Cfa_2016G</strain>
        <tissue evidence="6">Leaf</tissue>
    </source>
</reference>
<dbReference type="InterPro" id="IPR005511">
    <property type="entry name" value="SMP-30"/>
</dbReference>
<dbReference type="Pfam" id="PF08450">
    <property type="entry name" value="SGL"/>
    <property type="match status" value="1"/>
</dbReference>
<dbReference type="PANTHER" id="PTHR10907:SF47">
    <property type="entry name" value="REGUCALCIN"/>
    <property type="match status" value="1"/>
</dbReference>
<dbReference type="EMBL" id="VIBQ01000009">
    <property type="protein sequence ID" value="KAB8336861.1"/>
    <property type="molecule type" value="Genomic_DNA"/>
</dbReference>
<dbReference type="Proteomes" id="UP000327013">
    <property type="component" value="Unassembled WGS sequence"/>
</dbReference>
<dbReference type="InterPro" id="IPR013658">
    <property type="entry name" value="SGL"/>
</dbReference>
<feature type="active site" description="Proton donor/acceptor" evidence="2">
    <location>
        <position position="219"/>
    </location>
</feature>
<comment type="cofactor">
    <cofactor evidence="3">
        <name>Zn(2+)</name>
        <dbReference type="ChEBI" id="CHEBI:29105"/>
    </cofactor>
    <text evidence="3">Binds 1 divalent metal cation per subunit.</text>
</comment>
<dbReference type="InterPro" id="IPR011042">
    <property type="entry name" value="6-blade_b-propeller_TolB-like"/>
</dbReference>
<gene>
    <name evidence="6" type="ORF">FH972_021169</name>
</gene>
<proteinExistence type="inferred from homology"/>
<feature type="binding site" evidence="3">
    <location>
        <position position="219"/>
    </location>
    <ligand>
        <name>a divalent metal cation</name>
        <dbReference type="ChEBI" id="CHEBI:60240"/>
    </ligand>
</feature>
<organism evidence="6 7">
    <name type="scientific">Carpinus fangiana</name>
    <dbReference type="NCBI Taxonomy" id="176857"/>
    <lineage>
        <taxon>Eukaryota</taxon>
        <taxon>Viridiplantae</taxon>
        <taxon>Streptophyta</taxon>
        <taxon>Embryophyta</taxon>
        <taxon>Tracheophyta</taxon>
        <taxon>Spermatophyta</taxon>
        <taxon>Magnoliopsida</taxon>
        <taxon>eudicotyledons</taxon>
        <taxon>Gunneridae</taxon>
        <taxon>Pentapetalae</taxon>
        <taxon>rosids</taxon>
        <taxon>fabids</taxon>
        <taxon>Fagales</taxon>
        <taxon>Betulaceae</taxon>
        <taxon>Carpinus</taxon>
    </lineage>
</organism>
<dbReference type="AlphaFoldDB" id="A0A5N6KNM2"/>
<accession>A0A5N6KNM2</accession>
<feature type="binding site" evidence="3">
    <location>
        <position position="119"/>
    </location>
    <ligand>
        <name>substrate</name>
    </ligand>
</feature>
<dbReference type="GO" id="GO:0005509">
    <property type="term" value="F:calcium ion binding"/>
    <property type="evidence" value="ECO:0007669"/>
    <property type="project" value="TreeGrafter"/>
</dbReference>
<feature type="binding site" evidence="3">
    <location>
        <position position="117"/>
    </location>
    <ligand>
        <name>substrate</name>
    </ligand>
</feature>
<dbReference type="SUPFAM" id="SSF63829">
    <property type="entry name" value="Calcium-dependent phosphotriesterase"/>
    <property type="match status" value="1"/>
</dbReference>
<feature type="region of interest" description="Disordered" evidence="4">
    <location>
        <begin position="396"/>
        <end position="435"/>
    </location>
</feature>
<dbReference type="Gene3D" id="2.120.10.30">
    <property type="entry name" value="TolB, C-terminal domain"/>
    <property type="match status" value="1"/>
</dbReference>
<feature type="binding site" evidence="3">
    <location>
        <position position="22"/>
    </location>
    <ligand>
        <name>a divalent metal cation</name>
        <dbReference type="ChEBI" id="CHEBI:60240"/>
    </ligand>
</feature>
<evidence type="ECO:0000256" key="2">
    <source>
        <dbReference type="PIRSR" id="PIRSR605511-1"/>
    </source>
</evidence>
<feature type="compositionally biased region" description="Gly residues" evidence="4">
    <location>
        <begin position="399"/>
        <end position="412"/>
    </location>
</feature>
<evidence type="ECO:0000313" key="7">
    <source>
        <dbReference type="Proteomes" id="UP000327013"/>
    </source>
</evidence>